<dbReference type="EMBL" id="GBYB01004300">
    <property type="protein sequence ID" value="JAG74067.1"/>
    <property type="molecule type" value="Transcribed_RNA"/>
</dbReference>
<feature type="chain" id="PRO_5007394386" evidence="2">
    <location>
        <begin position="19"/>
        <end position="212"/>
    </location>
</feature>
<keyword evidence="6" id="KW-0378">Hydrolase</keyword>
<dbReference type="KEGG" id="fas:105268960"/>
<keyword evidence="6" id="KW-0547">Nucleotide-binding</keyword>
<evidence type="ECO:0000256" key="1">
    <source>
        <dbReference type="SAM" id="MobiDB-lite"/>
    </source>
</evidence>
<feature type="signal peptide" evidence="2">
    <location>
        <begin position="1"/>
        <end position="18"/>
    </location>
</feature>
<evidence type="ECO:0000313" key="3">
    <source>
        <dbReference type="EMBL" id="JAG74067.1"/>
    </source>
</evidence>
<evidence type="ECO:0000256" key="2">
    <source>
        <dbReference type="SAM" id="SignalP"/>
    </source>
</evidence>
<protein>
    <submittedName>
        <fullName evidence="6">Probable ATP-dependent RNA helicase ddx42</fullName>
    </submittedName>
</protein>
<keyword evidence="6" id="KW-0067">ATP-binding</keyword>
<keyword evidence="5" id="KW-1185">Reference proteome</keyword>
<feature type="compositionally biased region" description="Polar residues" evidence="1">
    <location>
        <begin position="86"/>
        <end position="108"/>
    </location>
</feature>
<organism evidence="3">
    <name type="scientific">Fopius arisanus</name>
    <dbReference type="NCBI Taxonomy" id="64838"/>
    <lineage>
        <taxon>Eukaryota</taxon>
        <taxon>Metazoa</taxon>
        <taxon>Ecdysozoa</taxon>
        <taxon>Arthropoda</taxon>
        <taxon>Hexapoda</taxon>
        <taxon>Insecta</taxon>
        <taxon>Pterygota</taxon>
        <taxon>Neoptera</taxon>
        <taxon>Endopterygota</taxon>
        <taxon>Hymenoptera</taxon>
        <taxon>Apocrita</taxon>
        <taxon>Ichneumonoidea</taxon>
        <taxon>Braconidae</taxon>
        <taxon>Opiinae</taxon>
        <taxon>Fopius</taxon>
    </lineage>
</organism>
<sequence>MVSNNLFIVLLACTLINAVPIQKIVRNNRAILRHLEVYDENVNTVQENLEDLGTTTKSTDKNSEEPTQATLNPFPTLPGFNEHVKQNSSTGIPNGNSNQPWNQSTEQSKIQDLDGKSNVGIQSSGPSDKNLQNNSSNSTDNESEDDFEWDRIFDDDNDEEQDPLAAFLEEVGVAVIETLFEYRKKIRYGIRGLMHAAKDIVRSGQLDDSALI</sequence>
<gene>
    <name evidence="6" type="primary">LOC105268960</name>
    <name evidence="4" type="ORF">g.27500</name>
    <name evidence="3" type="ORF">g.27501</name>
</gene>
<feature type="region of interest" description="Disordered" evidence="1">
    <location>
        <begin position="54"/>
        <end position="147"/>
    </location>
</feature>
<accession>A0A9R1U4Y0</accession>
<proteinExistence type="predicted"/>
<name>A0A0C9R8D9_9HYME</name>
<dbReference type="GeneID" id="105268960"/>
<dbReference type="RefSeq" id="XP_011307197.1">
    <property type="nucleotide sequence ID" value="XM_011308895.1"/>
</dbReference>
<reference evidence="6" key="2">
    <citation type="submission" date="2025-04" db="UniProtKB">
        <authorList>
            <consortium name="RefSeq"/>
        </authorList>
    </citation>
    <scope>IDENTIFICATION</scope>
    <source>
        <strain evidence="6">USDA-PBARC FA_bdor</strain>
        <tissue evidence="6">Whole organism</tissue>
    </source>
</reference>
<keyword evidence="6" id="KW-0347">Helicase</keyword>
<keyword evidence="2" id="KW-0732">Signal</keyword>
<dbReference type="GO" id="GO:0004386">
    <property type="term" value="F:helicase activity"/>
    <property type="evidence" value="ECO:0007669"/>
    <property type="project" value="UniProtKB-KW"/>
</dbReference>
<dbReference type="Proteomes" id="UP000694866">
    <property type="component" value="Unplaced"/>
</dbReference>
<dbReference type="AlphaFoldDB" id="A0A0C9R8D9"/>
<evidence type="ECO:0000313" key="5">
    <source>
        <dbReference type="Proteomes" id="UP000694866"/>
    </source>
</evidence>
<dbReference type="EMBL" id="GBYB01004301">
    <property type="protein sequence ID" value="JAG74068.1"/>
    <property type="molecule type" value="Transcribed_RNA"/>
</dbReference>
<accession>A0A0C9R8D9</accession>
<evidence type="ECO:0000313" key="4">
    <source>
        <dbReference type="EMBL" id="JAG74068.1"/>
    </source>
</evidence>
<feature type="compositionally biased region" description="Polar residues" evidence="1">
    <location>
        <begin position="119"/>
        <end position="132"/>
    </location>
</feature>
<reference evidence="3" key="1">
    <citation type="submission" date="2015-01" db="EMBL/GenBank/DDBJ databases">
        <title>Transcriptome Assembly of Fopius arisanus.</title>
        <authorList>
            <person name="Geib S."/>
        </authorList>
    </citation>
    <scope>NUCLEOTIDE SEQUENCE</scope>
</reference>
<evidence type="ECO:0000313" key="6">
    <source>
        <dbReference type="RefSeq" id="XP_011307197.1"/>
    </source>
</evidence>